<protein>
    <submittedName>
        <fullName evidence="1">Uncharacterized protein</fullName>
    </submittedName>
</protein>
<sequence>MDIISYIICATRRLCTHIYKLITKDIKPRLLLIFPNYVSTSTSTSSKTSTSLRRKPSSEASVGKVHRVYQLVEQEDVFIQTRDSWFAKRQQWDRVYKATVDARKLRRVTQAELNWIKKTECRLYGAHQAAKGPVKALSRESYVDVVAKGRAEQRGVKKGRR</sequence>
<organism evidence="1 2">
    <name type="scientific">Passalora fulva</name>
    <name type="common">Tomato leaf mold</name>
    <name type="synonym">Cladosporium fulvum</name>
    <dbReference type="NCBI Taxonomy" id="5499"/>
    <lineage>
        <taxon>Eukaryota</taxon>
        <taxon>Fungi</taxon>
        <taxon>Dikarya</taxon>
        <taxon>Ascomycota</taxon>
        <taxon>Pezizomycotina</taxon>
        <taxon>Dothideomycetes</taxon>
        <taxon>Dothideomycetidae</taxon>
        <taxon>Mycosphaerellales</taxon>
        <taxon>Mycosphaerellaceae</taxon>
        <taxon>Fulvia</taxon>
    </lineage>
</organism>
<dbReference type="GeneID" id="71993881"/>
<dbReference type="RefSeq" id="XP_047769169.1">
    <property type="nucleotide sequence ID" value="XM_047913151.1"/>
</dbReference>
<evidence type="ECO:0000313" key="1">
    <source>
        <dbReference type="EMBL" id="UJO24803.1"/>
    </source>
</evidence>
<keyword evidence="2" id="KW-1185">Reference proteome</keyword>
<reference evidence="1" key="2">
    <citation type="journal article" date="2022" name="Microb. Genom.">
        <title>A chromosome-scale genome assembly of the tomato pathogen Cladosporium fulvum reveals a compartmentalized genome architecture and the presence of a dispensable chromosome.</title>
        <authorList>
            <person name="Zaccaron A.Z."/>
            <person name="Chen L.H."/>
            <person name="Samaras A."/>
            <person name="Stergiopoulos I."/>
        </authorList>
    </citation>
    <scope>NUCLEOTIDE SEQUENCE</scope>
    <source>
        <strain evidence="1">Race5_Kim</strain>
    </source>
</reference>
<dbReference type="KEGG" id="ffu:CLAFUR5_14003"/>
<name>A0A9Q8UWA5_PASFU</name>
<accession>A0A9Q8UWA5</accession>
<proteinExistence type="predicted"/>
<evidence type="ECO:0000313" key="2">
    <source>
        <dbReference type="Proteomes" id="UP000756132"/>
    </source>
</evidence>
<dbReference type="AlphaFoldDB" id="A0A9Q8UWA5"/>
<dbReference type="EMBL" id="CP090174">
    <property type="protein sequence ID" value="UJO24803.1"/>
    <property type="molecule type" value="Genomic_DNA"/>
</dbReference>
<dbReference type="Proteomes" id="UP000756132">
    <property type="component" value="Chromosome 12"/>
</dbReference>
<gene>
    <name evidence="1" type="ORF">CLAFUR5_14003</name>
</gene>
<reference evidence="1" key="1">
    <citation type="submission" date="2021-12" db="EMBL/GenBank/DDBJ databases">
        <authorList>
            <person name="Zaccaron A."/>
            <person name="Stergiopoulos I."/>
        </authorList>
    </citation>
    <scope>NUCLEOTIDE SEQUENCE</scope>
    <source>
        <strain evidence="1">Race5_Kim</strain>
    </source>
</reference>